<accession>A0A7Y7B179</accession>
<organism evidence="1 2">
    <name type="scientific">Streptomyces morookaense</name>
    <name type="common">Streptoverticillium morookaense</name>
    <dbReference type="NCBI Taxonomy" id="1970"/>
    <lineage>
        <taxon>Bacteria</taxon>
        <taxon>Bacillati</taxon>
        <taxon>Actinomycetota</taxon>
        <taxon>Actinomycetes</taxon>
        <taxon>Kitasatosporales</taxon>
        <taxon>Streptomycetaceae</taxon>
        <taxon>Streptomyces</taxon>
    </lineage>
</organism>
<keyword evidence="2" id="KW-1185">Reference proteome</keyword>
<dbReference type="InterPro" id="IPR036736">
    <property type="entry name" value="ACP-like_sf"/>
</dbReference>
<dbReference type="AlphaFoldDB" id="A0A7Y7B179"/>
<sequence>MTTTPAPRADEAAVLTELTEALHHVLPEIGFEDTPVTMDTRFVEDLDLESIDLVTLTGELGRRYGGHVDFPGFFASLELPEIIGLTVGQVVRYIAGRLR</sequence>
<name>A0A7Y7B179_STRMO</name>
<dbReference type="Gene3D" id="1.10.1200.10">
    <property type="entry name" value="ACP-like"/>
    <property type="match status" value="1"/>
</dbReference>
<dbReference type="SUPFAM" id="SSF47336">
    <property type="entry name" value="ACP-like"/>
    <property type="match status" value="1"/>
</dbReference>
<dbReference type="RefSeq" id="WP_171078740.1">
    <property type="nucleotide sequence ID" value="NZ_BNBU01000003.1"/>
</dbReference>
<proteinExistence type="predicted"/>
<evidence type="ECO:0000313" key="1">
    <source>
        <dbReference type="EMBL" id="NVK76944.1"/>
    </source>
</evidence>
<protein>
    <submittedName>
        <fullName evidence="1">Acyl carrier protein</fullName>
    </submittedName>
</protein>
<evidence type="ECO:0000313" key="2">
    <source>
        <dbReference type="Proteomes" id="UP000587462"/>
    </source>
</evidence>
<comment type="caution">
    <text evidence="1">The sequence shown here is derived from an EMBL/GenBank/DDBJ whole genome shotgun (WGS) entry which is preliminary data.</text>
</comment>
<dbReference type="EMBL" id="JABBXF010000008">
    <property type="protein sequence ID" value="NVK76944.1"/>
    <property type="molecule type" value="Genomic_DNA"/>
</dbReference>
<dbReference type="Proteomes" id="UP000587462">
    <property type="component" value="Unassembled WGS sequence"/>
</dbReference>
<gene>
    <name evidence="1" type="ORF">HG542_04655</name>
</gene>
<reference evidence="1 2" key="1">
    <citation type="submission" date="2020-04" db="EMBL/GenBank/DDBJ databases">
        <title>Draft Genome Sequence of Streptomyces morookaense DSM 40503, an 8-azaguanine-producing strain.</title>
        <authorList>
            <person name="Qi J."/>
            <person name="Gao J.-M."/>
        </authorList>
    </citation>
    <scope>NUCLEOTIDE SEQUENCE [LARGE SCALE GENOMIC DNA]</scope>
    <source>
        <strain evidence="1 2">DSM 40503</strain>
    </source>
</reference>